<dbReference type="PROSITE" id="PS00646">
    <property type="entry name" value="RIBOSOMAL_S13_1"/>
    <property type="match status" value="1"/>
</dbReference>
<dbReference type="HAMAP" id="MF_01315">
    <property type="entry name" value="Ribosomal_uS13"/>
    <property type="match status" value="1"/>
</dbReference>
<dbReference type="HOGENOM" id="CLU_103849_1_2_6"/>
<gene>
    <name evidence="4 6" type="primary">rpsM</name>
    <name evidence="6" type="ORF">A357_0166</name>
</gene>
<comment type="similarity">
    <text evidence="1 4 5">Belongs to the universal ribosomal protein uS13 family.</text>
</comment>
<dbReference type="KEGG" id="crv:A357_0166"/>
<dbReference type="OrthoDB" id="9803610at2"/>
<evidence type="ECO:0000256" key="2">
    <source>
        <dbReference type="ARBA" id="ARBA00022980"/>
    </source>
</evidence>
<keyword evidence="2 4" id="KW-0689">Ribosomal protein</keyword>
<dbReference type="GO" id="GO:0000049">
    <property type="term" value="F:tRNA binding"/>
    <property type="evidence" value="ECO:0007669"/>
    <property type="project" value="UniProtKB-UniRule"/>
</dbReference>
<dbReference type="PANTHER" id="PTHR10871:SF1">
    <property type="entry name" value="SMALL RIBOSOMAL SUBUNIT PROTEIN US13M"/>
    <property type="match status" value="1"/>
</dbReference>
<dbReference type="InterPro" id="IPR010979">
    <property type="entry name" value="Ribosomal_uS13-like_H2TH"/>
</dbReference>
<dbReference type="Proteomes" id="UP000003935">
    <property type="component" value="Chromosome"/>
</dbReference>
<evidence type="ECO:0000256" key="1">
    <source>
        <dbReference type="ARBA" id="ARBA00008080"/>
    </source>
</evidence>
<dbReference type="GO" id="GO:0006412">
    <property type="term" value="P:translation"/>
    <property type="evidence" value="ECO:0007669"/>
    <property type="project" value="UniProtKB-UniRule"/>
</dbReference>
<reference evidence="6 7" key="1">
    <citation type="journal article" date="2012" name="Mol. Biol. Evol.">
        <title>Genome reduction and co-evolution between the primary and secondary bacterial symbionts of psyllids.</title>
        <authorList>
            <person name="Sloan D.B."/>
            <person name="Moran N.A."/>
        </authorList>
    </citation>
    <scope>NUCLEOTIDE SEQUENCE [LARGE SCALE GENOMIC DNA]</scope>
    <source>
        <strain evidence="6 7">PC</strain>
    </source>
</reference>
<comment type="function">
    <text evidence="4">Located at the top of the head of the 30S subunit, it contacts several helices of the 16S rRNA. In the 70S ribosome it contacts the 23S rRNA (bridge B1a) and protein L5 of the 50S subunit (bridge B1b), connecting the 2 subunits; these bridges are implicated in subunit movement. Contacts the tRNAs in the A and P-sites.</text>
</comment>
<dbReference type="Gene3D" id="1.10.8.50">
    <property type="match status" value="1"/>
</dbReference>
<dbReference type="EMBL" id="CP003545">
    <property type="protein sequence ID" value="AFP84365.1"/>
    <property type="molecule type" value="Genomic_DNA"/>
</dbReference>
<dbReference type="InterPro" id="IPR018269">
    <property type="entry name" value="Ribosomal_uS13_CS"/>
</dbReference>
<dbReference type="GO" id="GO:0015935">
    <property type="term" value="C:small ribosomal subunit"/>
    <property type="evidence" value="ECO:0007669"/>
    <property type="project" value="TreeGrafter"/>
</dbReference>
<dbReference type="InterPro" id="IPR027437">
    <property type="entry name" value="Rbsml_uS13_C"/>
</dbReference>
<dbReference type="PIRSF" id="PIRSF002134">
    <property type="entry name" value="Ribosomal_S13"/>
    <property type="match status" value="1"/>
</dbReference>
<keyword evidence="4" id="KW-0694">RNA-binding</keyword>
<evidence type="ECO:0000313" key="6">
    <source>
        <dbReference type="EMBL" id="AFP84365.1"/>
    </source>
</evidence>
<sequence>MNVNICGVLISKKKNIVFGLTKIFGIGYSTSLKICNKIENIKNKKFKDLTSEEIIKIKNLINKINIENELKIIIKDNLKKKISLNSYKSLRHIKKLPCRGQRTKTNAKTRKKLNHEIL</sequence>
<dbReference type="RefSeq" id="WP_014887664.1">
    <property type="nucleotide sequence ID" value="NC_018418.1"/>
</dbReference>
<dbReference type="Gene3D" id="4.10.910.10">
    <property type="entry name" value="30s ribosomal protein s13, domain 2"/>
    <property type="match status" value="1"/>
</dbReference>
<keyword evidence="4" id="KW-0820">tRNA-binding</keyword>
<dbReference type="GO" id="GO:0019843">
    <property type="term" value="F:rRNA binding"/>
    <property type="evidence" value="ECO:0007669"/>
    <property type="project" value="UniProtKB-UniRule"/>
</dbReference>
<dbReference type="STRING" id="1202540.A357_0166"/>
<protein>
    <recommendedName>
        <fullName evidence="4">Small ribosomal subunit protein uS13</fullName>
    </recommendedName>
</protein>
<comment type="subunit">
    <text evidence="4">Part of the 30S ribosomal subunit. Forms a loose heterodimer with protein S19. Forms two bridges to the 50S subunit in the 70S ribosome.</text>
</comment>
<dbReference type="GO" id="GO:0005829">
    <property type="term" value="C:cytosol"/>
    <property type="evidence" value="ECO:0007669"/>
    <property type="project" value="TreeGrafter"/>
</dbReference>
<dbReference type="PATRIC" id="fig|1202540.3.peg.136"/>
<dbReference type="InterPro" id="IPR001892">
    <property type="entry name" value="Ribosomal_uS13"/>
</dbReference>
<name>J3TWN4_CARRU</name>
<proteinExistence type="inferred from homology"/>
<accession>J3TWN4</accession>
<evidence type="ECO:0000256" key="3">
    <source>
        <dbReference type="ARBA" id="ARBA00023274"/>
    </source>
</evidence>
<evidence type="ECO:0000256" key="5">
    <source>
        <dbReference type="RuleBase" id="RU003830"/>
    </source>
</evidence>
<keyword evidence="3 4" id="KW-0687">Ribonucleoprotein</keyword>
<dbReference type="SUPFAM" id="SSF46946">
    <property type="entry name" value="S13-like H2TH domain"/>
    <property type="match status" value="1"/>
</dbReference>
<keyword evidence="4" id="KW-0699">rRNA-binding</keyword>
<evidence type="ECO:0000256" key="4">
    <source>
        <dbReference type="HAMAP-Rule" id="MF_01315"/>
    </source>
</evidence>
<dbReference type="AlphaFoldDB" id="J3TWN4"/>
<dbReference type="Pfam" id="PF00416">
    <property type="entry name" value="Ribosomal_S13"/>
    <property type="match status" value="1"/>
</dbReference>
<dbReference type="PANTHER" id="PTHR10871">
    <property type="entry name" value="30S RIBOSOMAL PROTEIN S13/40S RIBOSOMAL PROTEIN S18"/>
    <property type="match status" value="1"/>
</dbReference>
<dbReference type="GO" id="GO:0003735">
    <property type="term" value="F:structural constituent of ribosome"/>
    <property type="evidence" value="ECO:0007669"/>
    <property type="project" value="InterPro"/>
</dbReference>
<organism evidence="6 7">
    <name type="scientific">Candidatus Carsonella ruddii PC isolate NHV</name>
    <dbReference type="NCBI Taxonomy" id="1202540"/>
    <lineage>
        <taxon>Bacteria</taxon>
        <taxon>Pseudomonadati</taxon>
        <taxon>Pseudomonadota</taxon>
        <taxon>Gammaproteobacteria</taxon>
        <taxon>Oceanospirillales</taxon>
        <taxon>Halomonadaceae</taxon>
        <taxon>Zymobacter group</taxon>
        <taxon>Candidatus Carsonella</taxon>
    </lineage>
</organism>
<dbReference type="PROSITE" id="PS50159">
    <property type="entry name" value="RIBOSOMAL_S13_2"/>
    <property type="match status" value="1"/>
</dbReference>
<evidence type="ECO:0000313" key="7">
    <source>
        <dbReference type="Proteomes" id="UP000003935"/>
    </source>
</evidence>